<feature type="transmembrane region" description="Helical" evidence="7">
    <location>
        <begin position="481"/>
        <end position="498"/>
    </location>
</feature>
<accession>A0A0H2X8W9</accession>
<name>A0A0H2X8W9_XANC8</name>
<comment type="subcellular location">
    <subcellularLocation>
        <location evidence="1">Cell membrane</location>
        <topology evidence="1">Multi-pass membrane protein</topology>
    </subcellularLocation>
</comment>
<keyword evidence="5 7" id="KW-0472">Membrane</keyword>
<gene>
    <name evidence="9" type="ordered locus">XC_2680</name>
</gene>
<keyword evidence="2" id="KW-1003">Cell membrane</keyword>
<dbReference type="KEGG" id="xcb:XC_2680"/>
<evidence type="ECO:0000256" key="5">
    <source>
        <dbReference type="ARBA" id="ARBA00023136"/>
    </source>
</evidence>
<dbReference type="EMBL" id="CP000050">
    <property type="protein sequence ID" value="AAY49729.1"/>
    <property type="molecule type" value="Genomic_DNA"/>
</dbReference>
<evidence type="ECO:0000256" key="2">
    <source>
        <dbReference type="ARBA" id="ARBA00022475"/>
    </source>
</evidence>
<evidence type="ECO:0000256" key="1">
    <source>
        <dbReference type="ARBA" id="ARBA00004651"/>
    </source>
</evidence>
<sequence>MRACAPCAGTLCRRRGLSRGPWGVPASANHLVSADLHAMLRALIDLKPRDVPLRVALRNTAAVVLPLLIGVATGHVAAGLAVCSGALNTMFSDQPGPYRARLQRMLMAALAAGGAALLGIWVGHNTPALVLAGLLLGLGGGLLVALGPVAARVGLTSMILLVVSADMRLPVAQAPGVALLIFAGGVLQVLLALAAWPLQRYRPERFALAELMRQLASIARQRPEASAPPPATQEVLDAMVMLHGEHRSRAIAVQSFRIIAELCDRVRLELLSLADADTRLGQSQARPAIERVLERSAIVLEQLAHAMTVGEDPAAATASMTDFDDLVAALAQFQHDNADTRERRLVRVAVARAQGLGGQLRALVRNAHWASSRGEIQAQLAEARLPAALRPAATWATLRANLDLSSVAFRHALRCGVCLALAIAFQRWQQIPHGFWIPMTTAIVLKPDFGGTFSFGALRVAGTFIGLLLATLLAHLAMDGAGIRLSLLALFCLGFRLLTQVNYGIGVAFLTGMLVLLLSFEGVSPGEAVGARLQATVAGSALALIAYALWPTRERRQIRASLAQLLDAYRAHLRNLLLGQLDALSDSRAAARVARTNTQASIERLRGEPRSRRNLDELKRAESLLANGNRLIRATLSLEAELRDGHPLPALNGLPAFAEQADQALAELSACLREGRVPAPATLRTAERGVSDALAALPDGLPAAAALADTIDRITDSIGTLTHLLRPARRATAEAQAVHDGAQGAGR</sequence>
<evidence type="ECO:0000256" key="7">
    <source>
        <dbReference type="SAM" id="Phobius"/>
    </source>
</evidence>
<evidence type="ECO:0000256" key="6">
    <source>
        <dbReference type="ARBA" id="ARBA00043993"/>
    </source>
</evidence>
<proteinExistence type="inferred from homology"/>
<comment type="similarity">
    <text evidence="6">Belongs to the YccS/YhfK family.</text>
</comment>
<dbReference type="PANTHER" id="PTHR30509:SF8">
    <property type="entry name" value="INNER MEMBRANE PROTEIN YCCS"/>
    <property type="match status" value="1"/>
</dbReference>
<evidence type="ECO:0000313" key="10">
    <source>
        <dbReference type="Proteomes" id="UP000000420"/>
    </source>
</evidence>
<dbReference type="InterPro" id="IPR049453">
    <property type="entry name" value="Memb_transporter_dom"/>
</dbReference>
<feature type="domain" description="Integral membrane bound transporter" evidence="8">
    <location>
        <begin position="421"/>
        <end position="545"/>
    </location>
</feature>
<organism evidence="9 10">
    <name type="scientific">Xanthomonas campestris pv. campestris (strain 8004)</name>
    <dbReference type="NCBI Taxonomy" id="314565"/>
    <lineage>
        <taxon>Bacteria</taxon>
        <taxon>Pseudomonadati</taxon>
        <taxon>Pseudomonadota</taxon>
        <taxon>Gammaproteobacteria</taxon>
        <taxon>Lysobacterales</taxon>
        <taxon>Lysobacteraceae</taxon>
        <taxon>Xanthomonas</taxon>
    </lineage>
</organism>
<evidence type="ECO:0000313" key="9">
    <source>
        <dbReference type="EMBL" id="AAY49729.1"/>
    </source>
</evidence>
<dbReference type="Pfam" id="PF13515">
    <property type="entry name" value="FUSC_2"/>
    <property type="match status" value="1"/>
</dbReference>
<feature type="transmembrane region" description="Helical" evidence="7">
    <location>
        <begin position="529"/>
        <end position="550"/>
    </location>
</feature>
<dbReference type="HOGENOM" id="CLU_013315_4_0_6"/>
<feature type="transmembrane region" description="Helical" evidence="7">
    <location>
        <begin position="104"/>
        <end position="122"/>
    </location>
</feature>
<feature type="transmembrane region" description="Helical" evidence="7">
    <location>
        <begin position="61"/>
        <end position="83"/>
    </location>
</feature>
<keyword evidence="3 7" id="KW-0812">Transmembrane</keyword>
<evidence type="ECO:0000259" key="8">
    <source>
        <dbReference type="Pfam" id="PF13515"/>
    </source>
</evidence>
<protein>
    <recommendedName>
        <fullName evidence="8">Integral membrane bound transporter domain-containing protein</fullName>
    </recommendedName>
</protein>
<evidence type="ECO:0000256" key="4">
    <source>
        <dbReference type="ARBA" id="ARBA00022989"/>
    </source>
</evidence>
<feature type="transmembrane region" description="Helical" evidence="7">
    <location>
        <begin position="505"/>
        <end position="523"/>
    </location>
</feature>
<dbReference type="PANTHER" id="PTHR30509">
    <property type="entry name" value="P-HYDROXYBENZOIC ACID EFFLUX PUMP SUBUNIT-RELATED"/>
    <property type="match status" value="1"/>
</dbReference>
<dbReference type="Proteomes" id="UP000000420">
    <property type="component" value="Chromosome"/>
</dbReference>
<feature type="transmembrane region" description="Helical" evidence="7">
    <location>
        <begin position="177"/>
        <end position="198"/>
    </location>
</feature>
<reference evidence="9 10" key="1">
    <citation type="journal article" date="2005" name="Genome Res.">
        <title>Comparative and functional genomic analyses of the pathogenicity of phytopathogen Xanthomonas campestris pv. campestris.</title>
        <authorList>
            <person name="Qian W."/>
            <person name="Jia Y."/>
            <person name="Ren S.X."/>
            <person name="He Y.Q."/>
            <person name="Feng J.X."/>
            <person name="Lu L.F."/>
            <person name="Sun Q."/>
            <person name="Ying G."/>
            <person name="Tang D.J."/>
            <person name="Tang H."/>
            <person name="Wu W."/>
            <person name="Hao P."/>
            <person name="Wang L."/>
            <person name="Jiang B.L."/>
            <person name="Zeng S."/>
            <person name="Gu W.Y."/>
            <person name="Lu G."/>
            <person name="Rong L."/>
            <person name="Tian Y."/>
            <person name="Yao Z."/>
            <person name="Fu G."/>
            <person name="Chen B."/>
            <person name="Fang R."/>
            <person name="Qiang B."/>
            <person name="Chen Z."/>
            <person name="Zhao G.P."/>
            <person name="Tang J.L."/>
            <person name="He C."/>
        </authorList>
    </citation>
    <scope>NUCLEOTIDE SEQUENCE [LARGE SCALE GENOMIC DNA]</scope>
    <source>
        <strain evidence="9 10">8004</strain>
    </source>
</reference>
<feature type="transmembrane region" description="Helical" evidence="7">
    <location>
        <begin position="128"/>
        <end position="146"/>
    </location>
</feature>
<evidence type="ECO:0000256" key="3">
    <source>
        <dbReference type="ARBA" id="ARBA00022692"/>
    </source>
</evidence>
<dbReference type="AlphaFoldDB" id="A0A0H2X8W9"/>
<feature type="transmembrane region" description="Helical" evidence="7">
    <location>
        <begin position="456"/>
        <end position="475"/>
    </location>
</feature>
<dbReference type="GO" id="GO:0005886">
    <property type="term" value="C:plasma membrane"/>
    <property type="evidence" value="ECO:0007669"/>
    <property type="project" value="UniProtKB-SubCell"/>
</dbReference>
<keyword evidence="4 7" id="KW-1133">Transmembrane helix</keyword>